<dbReference type="PANTHER" id="PTHR11712:SF336">
    <property type="entry name" value="3-OXOACYL-[ACYL-CARRIER-PROTEIN] SYNTHASE, MITOCHONDRIAL"/>
    <property type="match status" value="1"/>
</dbReference>
<dbReference type="GO" id="GO:0005829">
    <property type="term" value="C:cytosol"/>
    <property type="evidence" value="ECO:0007669"/>
    <property type="project" value="TreeGrafter"/>
</dbReference>
<evidence type="ECO:0000256" key="4">
    <source>
        <dbReference type="RuleBase" id="RU003694"/>
    </source>
</evidence>
<evidence type="ECO:0000313" key="6">
    <source>
        <dbReference type="EMBL" id="RJQ78129.1"/>
    </source>
</evidence>
<dbReference type="GO" id="GO:0004315">
    <property type="term" value="F:3-oxoacyl-[acyl-carrier-protein] synthase activity"/>
    <property type="evidence" value="ECO:0007669"/>
    <property type="project" value="InterPro"/>
</dbReference>
<organism evidence="6 7">
    <name type="scientific">Amycolatopsis panacis</name>
    <dbReference type="NCBI Taxonomy" id="2340917"/>
    <lineage>
        <taxon>Bacteria</taxon>
        <taxon>Bacillati</taxon>
        <taxon>Actinomycetota</taxon>
        <taxon>Actinomycetes</taxon>
        <taxon>Pseudonocardiales</taxon>
        <taxon>Pseudonocardiaceae</taxon>
        <taxon>Amycolatopsis</taxon>
    </lineage>
</organism>
<dbReference type="EMBL" id="QZFV01000132">
    <property type="protein sequence ID" value="RJQ78129.1"/>
    <property type="molecule type" value="Genomic_DNA"/>
</dbReference>
<dbReference type="InterPro" id="IPR014031">
    <property type="entry name" value="Ketoacyl_synth_C"/>
</dbReference>
<feature type="domain" description="Ketosynthase family 3 (KS3)" evidence="5">
    <location>
        <begin position="7"/>
        <end position="420"/>
    </location>
</feature>
<keyword evidence="7" id="KW-1185">Reference proteome</keyword>
<dbReference type="InterPro" id="IPR020841">
    <property type="entry name" value="PKS_Beta-ketoAc_synthase_dom"/>
</dbReference>
<dbReference type="SUPFAM" id="SSF53901">
    <property type="entry name" value="Thiolase-like"/>
    <property type="match status" value="2"/>
</dbReference>
<dbReference type="CDD" id="cd00834">
    <property type="entry name" value="KAS_I_II"/>
    <property type="match status" value="1"/>
</dbReference>
<dbReference type="Pfam" id="PF02801">
    <property type="entry name" value="Ketoacyl-synt_C"/>
    <property type="match status" value="1"/>
</dbReference>
<sequence>MTGPSDAHRVVITGIGVVAPGDRGTKQFWELITAGRTATRPISLFDASSFRSRVAAECNFDPIAAGLSQRQIRKWDRTTQFCVVAAREAVADSGMLGEQDPLRTGVAIGTACGMTQSLDREYAVVSDEGSSWLVDPDYGVPQLYDYFLPSSMATEIAWLVEAEGPVGLVSTGCTSGVDVIGHAADLIRDGEADIMVAGASEAPISPITVACFDAIKATTARNHEPESASRPFDQTRSGFVLGEGAAVFVLEELGHAKRRGAHIYAEIVGYASRCNAYSMTGLRPDGREMADAIDGALKQAGIDPSRIGYVNAHGSSTRQNDRHETAAIKTSLGAHAYQVPVSSIKSMVGHSLGAIGSLEVAACALTIEHSVIPPTANLHVPDPECDLDYVPLVAREQEVDVVLSVASGFGGFQSAILLTGADGGTGKRVGKP</sequence>
<dbReference type="FunFam" id="3.40.47.10:FF:000018">
    <property type="entry name" value="3-oxoacyl-[acyl-carrier-protein] synthase 2"/>
    <property type="match status" value="1"/>
</dbReference>
<dbReference type="SMART" id="SM00825">
    <property type="entry name" value="PKS_KS"/>
    <property type="match status" value="1"/>
</dbReference>
<name>A0A419HP62_9PSEU</name>
<keyword evidence="2 4" id="KW-0808">Transferase</keyword>
<dbReference type="InterPro" id="IPR016039">
    <property type="entry name" value="Thiolase-like"/>
</dbReference>
<evidence type="ECO:0000313" key="7">
    <source>
        <dbReference type="Proteomes" id="UP000285112"/>
    </source>
</evidence>
<dbReference type="InterPro" id="IPR014030">
    <property type="entry name" value="Ketoacyl_synth_N"/>
</dbReference>
<protein>
    <submittedName>
        <fullName evidence="6">Beta-ketoacyl-[acyl-carrier-protein] synthase family protein</fullName>
    </submittedName>
</protein>
<dbReference type="AlphaFoldDB" id="A0A419HP62"/>
<gene>
    <name evidence="6" type="ORF">D5S19_28500</name>
</gene>
<comment type="similarity">
    <text evidence="1 4">Belongs to the thiolase-like superfamily. Beta-ketoacyl-ACP synthases family.</text>
</comment>
<dbReference type="Proteomes" id="UP000285112">
    <property type="component" value="Unassembled WGS sequence"/>
</dbReference>
<dbReference type="PROSITE" id="PS00606">
    <property type="entry name" value="KS3_1"/>
    <property type="match status" value="1"/>
</dbReference>
<evidence type="ECO:0000256" key="2">
    <source>
        <dbReference type="ARBA" id="ARBA00022679"/>
    </source>
</evidence>
<reference evidence="6 7" key="1">
    <citation type="submission" date="2018-09" db="EMBL/GenBank/DDBJ databases">
        <title>YIM PH 21725 draft genome.</title>
        <authorList>
            <person name="Miao C."/>
        </authorList>
    </citation>
    <scope>NUCLEOTIDE SEQUENCE [LARGE SCALE GENOMIC DNA]</scope>
    <source>
        <strain evidence="7">YIM PH21725</strain>
    </source>
</reference>
<accession>A0A419HP62</accession>
<dbReference type="InterPro" id="IPR018201">
    <property type="entry name" value="Ketoacyl_synth_AS"/>
</dbReference>
<dbReference type="PANTHER" id="PTHR11712">
    <property type="entry name" value="POLYKETIDE SYNTHASE-RELATED"/>
    <property type="match status" value="1"/>
</dbReference>
<proteinExistence type="inferred from homology"/>
<dbReference type="Gene3D" id="3.40.47.10">
    <property type="match status" value="2"/>
</dbReference>
<keyword evidence="3" id="KW-0012">Acyltransferase</keyword>
<comment type="caution">
    <text evidence="6">The sequence shown here is derived from an EMBL/GenBank/DDBJ whole genome shotgun (WGS) entry which is preliminary data.</text>
</comment>
<evidence type="ECO:0000256" key="3">
    <source>
        <dbReference type="ARBA" id="ARBA00023315"/>
    </source>
</evidence>
<evidence type="ECO:0000256" key="1">
    <source>
        <dbReference type="ARBA" id="ARBA00008467"/>
    </source>
</evidence>
<dbReference type="OrthoDB" id="9808669at2"/>
<evidence type="ECO:0000259" key="5">
    <source>
        <dbReference type="PROSITE" id="PS52004"/>
    </source>
</evidence>
<dbReference type="NCBIfam" id="NF005589">
    <property type="entry name" value="PRK07314.1"/>
    <property type="match status" value="1"/>
</dbReference>
<dbReference type="PROSITE" id="PS52004">
    <property type="entry name" value="KS3_2"/>
    <property type="match status" value="1"/>
</dbReference>
<dbReference type="GO" id="GO:0030497">
    <property type="term" value="P:fatty acid elongation"/>
    <property type="evidence" value="ECO:0007669"/>
    <property type="project" value="UniProtKB-ARBA"/>
</dbReference>
<dbReference type="FunFam" id="3.40.47.10:FF:000029">
    <property type="entry name" value="3-oxoacyl-[acyl-carrier-protein] synthase 1"/>
    <property type="match status" value="1"/>
</dbReference>
<dbReference type="Pfam" id="PF00109">
    <property type="entry name" value="ketoacyl-synt"/>
    <property type="match status" value="1"/>
</dbReference>
<dbReference type="InterPro" id="IPR000794">
    <property type="entry name" value="Beta-ketoacyl_synthase"/>
</dbReference>